<comment type="subcellular location">
    <subcellularLocation>
        <location evidence="3">Endosome</location>
        <location evidence="3">Multivesicular body membrane</location>
        <topology evidence="3">Single-pass type II membrane protein</topology>
    </subcellularLocation>
    <subcellularLocation>
        <location evidence="2">Prevacuolar compartment membrane</location>
        <topology evidence="2">Single-pass type II membrane protein</topology>
    </subcellularLocation>
</comment>
<evidence type="ECO:0000259" key="19">
    <source>
        <dbReference type="Pfam" id="PF01764"/>
    </source>
</evidence>
<feature type="domain" description="Fungal lipase-type" evidence="19">
    <location>
        <begin position="129"/>
        <end position="157"/>
    </location>
</feature>
<keyword evidence="21" id="KW-1185">Reference proteome</keyword>
<dbReference type="SUPFAM" id="SSF53474">
    <property type="entry name" value="alpha/beta-Hydrolases"/>
    <property type="match status" value="1"/>
</dbReference>
<comment type="catalytic activity">
    <reaction evidence="1">
        <text>a triacylglycerol + H2O = a diacylglycerol + a fatty acid + H(+)</text>
        <dbReference type="Rhea" id="RHEA:12044"/>
        <dbReference type="ChEBI" id="CHEBI:15377"/>
        <dbReference type="ChEBI" id="CHEBI:15378"/>
        <dbReference type="ChEBI" id="CHEBI:17855"/>
        <dbReference type="ChEBI" id="CHEBI:18035"/>
        <dbReference type="ChEBI" id="CHEBI:28868"/>
        <dbReference type="EC" id="3.1.1.3"/>
    </reaction>
</comment>
<dbReference type="GO" id="GO:0046461">
    <property type="term" value="P:neutral lipid catabolic process"/>
    <property type="evidence" value="ECO:0007669"/>
    <property type="project" value="TreeGrafter"/>
</dbReference>
<keyword evidence="15" id="KW-0472">Membrane</keyword>
<evidence type="ECO:0000256" key="8">
    <source>
        <dbReference type="ARBA" id="ARBA00022753"/>
    </source>
</evidence>
<gene>
    <name evidence="20" type="ORF">BJ684DRAFT_23008</name>
</gene>
<protein>
    <recommendedName>
        <fullName evidence="6">triacylglycerol lipase</fullName>
        <ecNumber evidence="6">3.1.1.3</ecNumber>
    </recommendedName>
    <alternativeName>
        <fullName evidence="18">Autophagy-related protein 15</fullName>
    </alternativeName>
</protein>
<evidence type="ECO:0000256" key="4">
    <source>
        <dbReference type="ARBA" id="ARBA00010701"/>
    </source>
</evidence>
<keyword evidence="7" id="KW-0812">Transmembrane</keyword>
<evidence type="ECO:0000256" key="9">
    <source>
        <dbReference type="ARBA" id="ARBA00022801"/>
    </source>
</evidence>
<evidence type="ECO:0000256" key="11">
    <source>
        <dbReference type="ARBA" id="ARBA00022968"/>
    </source>
</evidence>
<keyword evidence="8" id="KW-0967">Endosome</keyword>
<dbReference type="PANTHER" id="PTHR47175:SF2">
    <property type="entry name" value="LIPASE ATG15-RELATED"/>
    <property type="match status" value="1"/>
</dbReference>
<keyword evidence="9 20" id="KW-0378">Hydrolase</keyword>
<dbReference type="GO" id="GO:0034496">
    <property type="term" value="P:multivesicular body membrane disassembly"/>
    <property type="evidence" value="ECO:0007669"/>
    <property type="project" value="TreeGrafter"/>
</dbReference>
<evidence type="ECO:0000313" key="21">
    <source>
        <dbReference type="Proteomes" id="UP000267251"/>
    </source>
</evidence>
<evidence type="ECO:0000256" key="7">
    <source>
        <dbReference type="ARBA" id="ARBA00022692"/>
    </source>
</evidence>
<dbReference type="InterPro" id="IPR050805">
    <property type="entry name" value="ATG15_Lipase"/>
</dbReference>
<dbReference type="GO" id="GO:0004620">
    <property type="term" value="F:phospholipase activity"/>
    <property type="evidence" value="ECO:0007669"/>
    <property type="project" value="TreeGrafter"/>
</dbReference>
<evidence type="ECO:0000256" key="15">
    <source>
        <dbReference type="ARBA" id="ARBA00023136"/>
    </source>
</evidence>
<dbReference type="GO" id="GO:0032585">
    <property type="term" value="C:multivesicular body membrane"/>
    <property type="evidence" value="ECO:0007669"/>
    <property type="project" value="UniProtKB-SubCell"/>
</dbReference>
<keyword evidence="12" id="KW-1133">Transmembrane helix</keyword>
<evidence type="ECO:0000313" key="20">
    <source>
        <dbReference type="EMBL" id="RKP12617.1"/>
    </source>
</evidence>
<accession>A0A4P9Y1F7</accession>
<evidence type="ECO:0000256" key="2">
    <source>
        <dbReference type="ARBA" id="ARBA00004270"/>
    </source>
</evidence>
<comment type="subunit">
    <text evidence="5">Binds to both phosphatidylinositol (PI) and phosphatidylinositol 3,5-bisphosphate (PIP2).</text>
</comment>
<reference evidence="21" key="1">
    <citation type="journal article" date="2018" name="Nat. Microbiol.">
        <title>Leveraging single-cell genomics to expand the fungal tree of life.</title>
        <authorList>
            <person name="Ahrendt S.R."/>
            <person name="Quandt C.A."/>
            <person name="Ciobanu D."/>
            <person name="Clum A."/>
            <person name="Salamov A."/>
            <person name="Andreopoulos B."/>
            <person name="Cheng J.F."/>
            <person name="Woyke T."/>
            <person name="Pelin A."/>
            <person name="Henrissat B."/>
            <person name="Reynolds N.K."/>
            <person name="Benny G.L."/>
            <person name="Smith M.E."/>
            <person name="James T.Y."/>
            <person name="Grigoriev I.V."/>
        </authorList>
    </citation>
    <scope>NUCLEOTIDE SEQUENCE [LARGE SCALE GENOMIC DNA]</scope>
</reference>
<comment type="similarity">
    <text evidence="4">Belongs to the AB hydrolase superfamily. Lipase family.</text>
</comment>
<sequence length="287" mass="31905">MTYDAYIDPSKADWYEMEGPWANGTLIPFGWEEDGLRGYVFGDEANTTFVITVKGTSSASFWGGNSETAARDKIQDNILFSCCCARVDYTWSTVCPCYMKGNQCNQTCLEDSVDLEDSYYLAATSIYLTLAKEYPDAAIWFNGHSLGGSIVGLLALTFGVPSVSFEAPGDMLPARRLHLPMPPGVDWKDMAIWHIGHNADPLFLGTCVGPSSSCWYAGFAMESKCHVGRVCMFDVAERLGWKQDVRTHRIGEVIEKVLIPWEGDYPECVPQEPCSDCGLWDFREVDA</sequence>
<dbReference type="PANTHER" id="PTHR47175">
    <property type="entry name" value="LIPASE ATG15-RELATED"/>
    <property type="match status" value="1"/>
</dbReference>
<evidence type="ECO:0000256" key="16">
    <source>
        <dbReference type="ARBA" id="ARBA00023180"/>
    </source>
</evidence>
<dbReference type="GO" id="GO:0034727">
    <property type="term" value="P:piecemeal microautophagy of the nucleus"/>
    <property type="evidence" value="ECO:0007669"/>
    <property type="project" value="TreeGrafter"/>
</dbReference>
<dbReference type="EC" id="3.1.1.3" evidence="6"/>
<evidence type="ECO:0000256" key="10">
    <source>
        <dbReference type="ARBA" id="ARBA00022963"/>
    </source>
</evidence>
<keyword evidence="11" id="KW-0735">Signal-anchor</keyword>
<evidence type="ECO:0000256" key="1">
    <source>
        <dbReference type="ARBA" id="ARBA00001024"/>
    </source>
</evidence>
<dbReference type="AlphaFoldDB" id="A0A4P9Y1F7"/>
<dbReference type="GO" id="GO:0006660">
    <property type="term" value="P:phosphatidylserine catabolic process"/>
    <property type="evidence" value="ECO:0007669"/>
    <property type="project" value="TreeGrafter"/>
</dbReference>
<organism evidence="20 21">
    <name type="scientific">Piptocephalis cylindrospora</name>
    <dbReference type="NCBI Taxonomy" id="1907219"/>
    <lineage>
        <taxon>Eukaryota</taxon>
        <taxon>Fungi</taxon>
        <taxon>Fungi incertae sedis</taxon>
        <taxon>Zoopagomycota</taxon>
        <taxon>Zoopagomycotina</taxon>
        <taxon>Zoopagomycetes</taxon>
        <taxon>Zoopagales</taxon>
        <taxon>Piptocephalidaceae</taxon>
        <taxon>Piptocephalis</taxon>
    </lineage>
</organism>
<evidence type="ECO:0000256" key="6">
    <source>
        <dbReference type="ARBA" id="ARBA00013279"/>
    </source>
</evidence>
<dbReference type="GO" id="GO:0004806">
    <property type="term" value="F:triacylglycerol lipase activity"/>
    <property type="evidence" value="ECO:0007669"/>
    <property type="project" value="UniProtKB-EC"/>
</dbReference>
<dbReference type="InterPro" id="IPR029058">
    <property type="entry name" value="AB_hydrolase_fold"/>
</dbReference>
<keyword evidence="16" id="KW-0325">Glycoprotein</keyword>
<evidence type="ECO:0000256" key="17">
    <source>
        <dbReference type="ARBA" id="ARBA00024663"/>
    </source>
</evidence>
<evidence type="ECO:0000256" key="14">
    <source>
        <dbReference type="ARBA" id="ARBA00023098"/>
    </source>
</evidence>
<evidence type="ECO:0000256" key="13">
    <source>
        <dbReference type="ARBA" id="ARBA00023006"/>
    </source>
</evidence>
<proteinExistence type="inferred from homology"/>
<evidence type="ECO:0000256" key="12">
    <source>
        <dbReference type="ARBA" id="ARBA00022989"/>
    </source>
</evidence>
<evidence type="ECO:0000256" key="5">
    <source>
        <dbReference type="ARBA" id="ARBA00011137"/>
    </source>
</evidence>
<evidence type="ECO:0000256" key="18">
    <source>
        <dbReference type="ARBA" id="ARBA00029828"/>
    </source>
</evidence>
<keyword evidence="14" id="KW-0443">Lipid metabolism</keyword>
<keyword evidence="13" id="KW-0072">Autophagy</keyword>
<dbReference type="OrthoDB" id="58570at2759"/>
<dbReference type="Gene3D" id="3.40.50.1820">
    <property type="entry name" value="alpha/beta hydrolase"/>
    <property type="match status" value="1"/>
</dbReference>
<evidence type="ECO:0000256" key="3">
    <source>
        <dbReference type="ARBA" id="ARBA00004343"/>
    </source>
</evidence>
<dbReference type="InterPro" id="IPR002921">
    <property type="entry name" value="Fungal_lipase-type"/>
</dbReference>
<dbReference type="EMBL" id="KZ988266">
    <property type="protein sequence ID" value="RKP12617.1"/>
    <property type="molecule type" value="Genomic_DNA"/>
</dbReference>
<name>A0A4P9Y1F7_9FUNG</name>
<dbReference type="Pfam" id="PF01764">
    <property type="entry name" value="Lipase_3"/>
    <property type="match status" value="1"/>
</dbReference>
<dbReference type="GO" id="GO:0005775">
    <property type="term" value="C:vacuolar lumen"/>
    <property type="evidence" value="ECO:0007669"/>
    <property type="project" value="TreeGrafter"/>
</dbReference>
<dbReference type="Proteomes" id="UP000267251">
    <property type="component" value="Unassembled WGS sequence"/>
</dbReference>
<comment type="function">
    <text evidence="17">Lipase which is essential for lysis of subvacuolar cytoplasm to vacuole targeted bodies and intravacuolar autophagic bodies. Involved in the lysis of intravacuolar multivesicular body (MVB) vesicles. The intravacuolar membrane disintegration by ATG15 is critical to life span extension.</text>
</comment>
<keyword evidence="10" id="KW-0442">Lipid degradation</keyword>